<dbReference type="SMART" id="SM00220">
    <property type="entry name" value="S_TKc"/>
    <property type="match status" value="1"/>
</dbReference>
<accession>A0A085NRS4</accession>
<dbReference type="GO" id="GO:0005737">
    <property type="term" value="C:cytoplasm"/>
    <property type="evidence" value="ECO:0007669"/>
    <property type="project" value="TreeGrafter"/>
</dbReference>
<dbReference type="PROSITE" id="PS00108">
    <property type="entry name" value="PROTEIN_KINASE_ST"/>
    <property type="match status" value="1"/>
</dbReference>
<feature type="domain" description="Protein kinase" evidence="6">
    <location>
        <begin position="133"/>
        <end position="411"/>
    </location>
</feature>
<sequence>MQLQSGEMKAGGPTFPEPEGSNPCEEGVSDRMESDDEVENWRTFTNRTSKPLEMPQSVSEMSLYQSIMDGQDGLCVPSEPTANGNQLRPVWAEVRKSKSFNENVHTAECLPFMHSNHSSTGDGAEEPIAIREYEIMGDIGRGNYGSVKLVRHTKSKEYFAMKIVDKRRILKKFGILRCTPSRHGERRKTFVNPLARIYDEVAIQKKLDHPNIVKLIEVLDDAKNDYLFMVFEYMKKGPVLEIPTDSPLTESAARRHFRDAVLGLEYLHCQKIVHRDIKPSNLLLTETGSLKISDFGVSSQFTGLDALLNDIAGTPAFMAPEALEEARDHFYSGRAQDIWSLGITLFAFVFGRVPFFDNYVVALYRKIRTEPLYIPEDRPISTELKHLLHSMLHKKPENRCTLKEIKIDPWVTMGGSKPLLQSQQYQQQVTISKEDVRNSVRRIIGLDTLVLIKLMGHQRSFGHPFSRKQRRLTALSSLQSASRGIADKQSVCLSEKMKTLTLGGQ</sequence>
<dbReference type="Proteomes" id="UP000030758">
    <property type="component" value="Unassembled WGS sequence"/>
</dbReference>
<dbReference type="AlphaFoldDB" id="A0A085NRS4"/>
<comment type="cofactor">
    <cofactor evidence="1">
        <name>Mg(2+)</name>
        <dbReference type="ChEBI" id="CHEBI:18420"/>
    </cofactor>
</comment>
<dbReference type="EMBL" id="KL367478">
    <property type="protein sequence ID" value="KFD72170.1"/>
    <property type="molecule type" value="Genomic_DNA"/>
</dbReference>
<evidence type="ECO:0000313" key="7">
    <source>
        <dbReference type="EMBL" id="KFD72170.1"/>
    </source>
</evidence>
<dbReference type="InterPro" id="IPR008271">
    <property type="entry name" value="Ser/Thr_kinase_AS"/>
</dbReference>
<reference evidence="7" key="1">
    <citation type="journal article" date="2014" name="Nat. Genet.">
        <title>Genome and transcriptome of the porcine whipworm Trichuris suis.</title>
        <authorList>
            <person name="Jex A.R."/>
            <person name="Nejsum P."/>
            <person name="Schwarz E.M."/>
            <person name="Hu L."/>
            <person name="Young N.D."/>
            <person name="Hall R.S."/>
            <person name="Korhonen P.K."/>
            <person name="Liao S."/>
            <person name="Thamsborg S."/>
            <person name="Xia J."/>
            <person name="Xu P."/>
            <person name="Wang S."/>
            <person name="Scheerlinck J.P."/>
            <person name="Hofmann A."/>
            <person name="Sternberg P.W."/>
            <person name="Wang J."/>
            <person name="Gasser R.B."/>
        </authorList>
    </citation>
    <scope>NUCLEOTIDE SEQUENCE [LARGE SCALE GENOMIC DNA]</scope>
    <source>
        <strain evidence="7">DCEP-RM93F</strain>
    </source>
</reference>
<feature type="region of interest" description="Disordered" evidence="5">
    <location>
        <begin position="1"/>
        <end position="49"/>
    </location>
</feature>
<feature type="binding site" evidence="4">
    <location>
        <position position="171"/>
    </location>
    <ligand>
        <name>ATP</name>
        <dbReference type="ChEBI" id="CHEBI:30616"/>
    </ligand>
</feature>
<dbReference type="FunFam" id="1.10.510.10:FF:000571">
    <property type="entry name" value="Maternal embryonic leucine zipper kinase"/>
    <property type="match status" value="1"/>
</dbReference>
<evidence type="ECO:0000256" key="4">
    <source>
        <dbReference type="PROSITE-ProRule" id="PRU10141"/>
    </source>
</evidence>
<name>A0A085NRS4_9BILA</name>
<dbReference type="SUPFAM" id="SSF56112">
    <property type="entry name" value="Protein kinase-like (PK-like)"/>
    <property type="match status" value="1"/>
</dbReference>
<gene>
    <name evidence="7" type="ORF">M514_01413</name>
</gene>
<keyword evidence="3 4" id="KW-0067">ATP-binding</keyword>
<evidence type="ECO:0000256" key="2">
    <source>
        <dbReference type="ARBA" id="ARBA00022741"/>
    </source>
</evidence>
<dbReference type="GO" id="GO:0035556">
    <property type="term" value="P:intracellular signal transduction"/>
    <property type="evidence" value="ECO:0007669"/>
    <property type="project" value="TreeGrafter"/>
</dbReference>
<dbReference type="Pfam" id="PF00069">
    <property type="entry name" value="Pkinase"/>
    <property type="match status" value="1"/>
</dbReference>
<evidence type="ECO:0000256" key="5">
    <source>
        <dbReference type="SAM" id="MobiDB-lite"/>
    </source>
</evidence>
<dbReference type="OrthoDB" id="68483at2759"/>
<dbReference type="InterPro" id="IPR017441">
    <property type="entry name" value="Protein_kinase_ATP_BS"/>
</dbReference>
<evidence type="ECO:0000256" key="3">
    <source>
        <dbReference type="ARBA" id="ARBA00022840"/>
    </source>
</evidence>
<dbReference type="PROSITE" id="PS50011">
    <property type="entry name" value="PROTEIN_KINASE_DOM"/>
    <property type="match status" value="1"/>
</dbReference>
<proteinExistence type="predicted"/>
<evidence type="ECO:0000259" key="6">
    <source>
        <dbReference type="PROSITE" id="PS50011"/>
    </source>
</evidence>
<dbReference type="GO" id="GO:0005524">
    <property type="term" value="F:ATP binding"/>
    <property type="evidence" value="ECO:0007669"/>
    <property type="project" value="UniProtKB-UniRule"/>
</dbReference>
<dbReference type="GO" id="GO:0004683">
    <property type="term" value="F:calcium/calmodulin-dependent protein kinase activity"/>
    <property type="evidence" value="ECO:0007669"/>
    <property type="project" value="TreeGrafter"/>
</dbReference>
<dbReference type="GO" id="GO:0005516">
    <property type="term" value="F:calmodulin binding"/>
    <property type="evidence" value="ECO:0007669"/>
    <property type="project" value="TreeGrafter"/>
</dbReference>
<dbReference type="PANTHER" id="PTHR24346">
    <property type="entry name" value="MAP/MICROTUBULE AFFINITY-REGULATING KINASE"/>
    <property type="match status" value="1"/>
</dbReference>
<keyword evidence="2 4" id="KW-0547">Nucleotide-binding</keyword>
<dbReference type="InterPro" id="IPR011009">
    <property type="entry name" value="Kinase-like_dom_sf"/>
</dbReference>
<organism evidence="7">
    <name type="scientific">Trichuris suis</name>
    <name type="common">pig whipworm</name>
    <dbReference type="NCBI Taxonomy" id="68888"/>
    <lineage>
        <taxon>Eukaryota</taxon>
        <taxon>Metazoa</taxon>
        <taxon>Ecdysozoa</taxon>
        <taxon>Nematoda</taxon>
        <taxon>Enoplea</taxon>
        <taxon>Dorylaimia</taxon>
        <taxon>Trichinellida</taxon>
        <taxon>Trichuridae</taxon>
        <taxon>Trichuris</taxon>
    </lineage>
</organism>
<dbReference type="PROSITE" id="PS00107">
    <property type="entry name" value="PROTEIN_KINASE_ATP"/>
    <property type="match status" value="1"/>
</dbReference>
<dbReference type="Gene3D" id="1.10.510.10">
    <property type="entry name" value="Transferase(Phosphotransferase) domain 1"/>
    <property type="match status" value="1"/>
</dbReference>
<dbReference type="InterPro" id="IPR000719">
    <property type="entry name" value="Prot_kinase_dom"/>
</dbReference>
<dbReference type="PANTHER" id="PTHR24346:SF77">
    <property type="entry name" value="SERINE THREONINE PROTEIN KINASE"/>
    <property type="match status" value="1"/>
</dbReference>
<evidence type="ECO:0000256" key="1">
    <source>
        <dbReference type="ARBA" id="ARBA00001946"/>
    </source>
</evidence>
<protein>
    <recommendedName>
        <fullName evidence="6">Protein kinase domain-containing protein</fullName>
    </recommendedName>
</protein>